<dbReference type="Proteomes" id="UP000619238">
    <property type="component" value="Unassembled WGS sequence"/>
</dbReference>
<dbReference type="Pfam" id="PF10988">
    <property type="entry name" value="DUF2807"/>
    <property type="match status" value="1"/>
</dbReference>
<dbReference type="Gene3D" id="2.160.20.120">
    <property type="match status" value="1"/>
</dbReference>
<gene>
    <name evidence="2" type="ORF">H2O64_10400</name>
</gene>
<comment type="caution">
    <text evidence="2">The sequence shown here is derived from an EMBL/GenBank/DDBJ whole genome shotgun (WGS) entry which is preliminary data.</text>
</comment>
<feature type="domain" description="Putative auto-transporter adhesin head GIN" evidence="1">
    <location>
        <begin position="40"/>
        <end position="178"/>
    </location>
</feature>
<evidence type="ECO:0000313" key="2">
    <source>
        <dbReference type="EMBL" id="MBC8755084.1"/>
    </source>
</evidence>
<sequence>MKHHIITTFLLFVTISTFAQKKEKIKGNREVTTVIYELDPFTALEVKEALEITLINGTSPQVEVITDENLHEVFSIEVVDGTLSISTTKDIRSRKKLEIFVTISDSLQHIHVESEAELKSLTTLNINKAEINVMGDAEVDLKIKSDSLAINSFGNAEQQYQINTNELILTAFEDSNIKANVTATKVTSRVEFAEVLLEGQTDSLFLEVKEKGEFIAPQFTAKEISVTATEQAKVVINATESITIDAHDTSVINLLGNPTSINMLKFEGEAVLRKIDENKKGFLKRIF</sequence>
<evidence type="ECO:0000259" key="1">
    <source>
        <dbReference type="Pfam" id="PF10988"/>
    </source>
</evidence>
<dbReference type="InterPro" id="IPR021255">
    <property type="entry name" value="DUF2807"/>
</dbReference>
<reference evidence="2 3" key="1">
    <citation type="submission" date="2020-07" db="EMBL/GenBank/DDBJ databases">
        <title>Description of Kordia aestuariivivens sp. nov., isolated from a tidal flat.</title>
        <authorList>
            <person name="Park S."/>
            <person name="Yoon J.-H."/>
        </authorList>
    </citation>
    <scope>NUCLEOTIDE SEQUENCE [LARGE SCALE GENOMIC DNA]</scope>
    <source>
        <strain evidence="2 3">YSTF-M3</strain>
    </source>
</reference>
<protein>
    <submittedName>
        <fullName evidence="2">DUF2807 domain-containing protein</fullName>
    </submittedName>
</protein>
<organism evidence="2 3">
    <name type="scientific">Kordia aestuariivivens</name>
    <dbReference type="NCBI Taxonomy" id="2759037"/>
    <lineage>
        <taxon>Bacteria</taxon>
        <taxon>Pseudomonadati</taxon>
        <taxon>Bacteroidota</taxon>
        <taxon>Flavobacteriia</taxon>
        <taxon>Flavobacteriales</taxon>
        <taxon>Flavobacteriaceae</taxon>
        <taxon>Kordia</taxon>
    </lineage>
</organism>
<name>A0ABR7Q941_9FLAO</name>
<proteinExistence type="predicted"/>
<keyword evidence="3" id="KW-1185">Reference proteome</keyword>
<dbReference type="EMBL" id="JACGWS010000005">
    <property type="protein sequence ID" value="MBC8755084.1"/>
    <property type="molecule type" value="Genomic_DNA"/>
</dbReference>
<dbReference type="RefSeq" id="WP_187562131.1">
    <property type="nucleotide sequence ID" value="NZ_JACGWS010000005.1"/>
</dbReference>
<accession>A0ABR7Q941</accession>
<evidence type="ECO:0000313" key="3">
    <source>
        <dbReference type="Proteomes" id="UP000619238"/>
    </source>
</evidence>